<dbReference type="Pfam" id="PF13649">
    <property type="entry name" value="Methyltransf_25"/>
    <property type="match status" value="1"/>
</dbReference>
<dbReference type="AlphaFoldDB" id="A0A1S1PGH1"/>
<dbReference type="PANTHER" id="PTHR43861">
    <property type="entry name" value="TRANS-ACONITATE 2-METHYLTRANSFERASE-RELATED"/>
    <property type="match status" value="1"/>
</dbReference>
<sequence>MAESAPSYLATVAAAYDGVAEVYAERFADVLDRQPLERALLSAFADVVRDLAGPVADLGCGPGYATAYLHRLGLDVFGVDLSPEMVALARSSHPGLRFEVGTLTALDLPDRAVSGALCRYSLIHTPPADIPAVLAEVHRVLAPGGHLLLGFLATDESAAGVHAYDHRVTGAYRWPPDHLAGLVRQAGLVEVARLVRAPTDEERGRQAQLLARCL</sequence>
<evidence type="ECO:0000256" key="1">
    <source>
        <dbReference type="ARBA" id="ARBA00022603"/>
    </source>
</evidence>
<organism evidence="4 5">
    <name type="scientific">Parafrankia soli</name>
    <dbReference type="NCBI Taxonomy" id="2599596"/>
    <lineage>
        <taxon>Bacteria</taxon>
        <taxon>Bacillati</taxon>
        <taxon>Actinomycetota</taxon>
        <taxon>Actinomycetes</taxon>
        <taxon>Frankiales</taxon>
        <taxon>Frankiaceae</taxon>
        <taxon>Parafrankia</taxon>
    </lineage>
</organism>
<dbReference type="InterPro" id="IPR029063">
    <property type="entry name" value="SAM-dependent_MTases_sf"/>
</dbReference>
<evidence type="ECO:0000313" key="5">
    <source>
        <dbReference type="Proteomes" id="UP000179769"/>
    </source>
</evidence>
<keyword evidence="5" id="KW-1185">Reference proteome</keyword>
<dbReference type="Gene3D" id="3.40.50.150">
    <property type="entry name" value="Vaccinia Virus protein VP39"/>
    <property type="match status" value="1"/>
</dbReference>
<accession>A0A1S1PGH1</accession>
<name>A0A1S1PGH1_9ACTN</name>
<dbReference type="EMBL" id="MAXA01000268">
    <property type="protein sequence ID" value="OHV20311.1"/>
    <property type="molecule type" value="Genomic_DNA"/>
</dbReference>
<dbReference type="SUPFAM" id="SSF53335">
    <property type="entry name" value="S-adenosyl-L-methionine-dependent methyltransferases"/>
    <property type="match status" value="1"/>
</dbReference>
<dbReference type="Proteomes" id="UP000179769">
    <property type="component" value="Unassembled WGS sequence"/>
</dbReference>
<evidence type="ECO:0000313" key="4">
    <source>
        <dbReference type="EMBL" id="OHV20311.1"/>
    </source>
</evidence>
<evidence type="ECO:0000259" key="3">
    <source>
        <dbReference type="Pfam" id="PF13649"/>
    </source>
</evidence>
<dbReference type="CDD" id="cd02440">
    <property type="entry name" value="AdoMet_MTases"/>
    <property type="match status" value="1"/>
</dbReference>
<dbReference type="OrthoDB" id="9805171at2"/>
<proteinExistence type="predicted"/>
<reference evidence="5" key="1">
    <citation type="submission" date="2016-07" db="EMBL/GenBank/DDBJ databases">
        <title>Frankia sp. NRRL B-16219 Genome sequencing.</title>
        <authorList>
            <person name="Ghodhbane-Gtari F."/>
            <person name="Swanson E."/>
            <person name="Gueddou A."/>
            <person name="Louati M."/>
            <person name="Nouioui I."/>
            <person name="Hezbri K."/>
            <person name="Abebe-Akele F."/>
            <person name="Simpson S."/>
            <person name="Morris K."/>
            <person name="Thomas K."/>
            <person name="Gtari M."/>
            <person name="Tisa L.S."/>
        </authorList>
    </citation>
    <scope>NUCLEOTIDE SEQUENCE [LARGE SCALE GENOMIC DNA]</scope>
    <source>
        <strain evidence="5">NRRL B-16219</strain>
    </source>
</reference>
<feature type="domain" description="Methyltransferase" evidence="3">
    <location>
        <begin position="55"/>
        <end position="145"/>
    </location>
</feature>
<protein>
    <submittedName>
        <fullName evidence="4">Methyltransferase</fullName>
    </submittedName>
</protein>
<comment type="caution">
    <text evidence="4">The sequence shown here is derived from an EMBL/GenBank/DDBJ whole genome shotgun (WGS) entry which is preliminary data.</text>
</comment>
<evidence type="ECO:0000256" key="2">
    <source>
        <dbReference type="ARBA" id="ARBA00022679"/>
    </source>
</evidence>
<dbReference type="GO" id="GO:0008168">
    <property type="term" value="F:methyltransferase activity"/>
    <property type="evidence" value="ECO:0007669"/>
    <property type="project" value="UniProtKB-KW"/>
</dbReference>
<keyword evidence="1 4" id="KW-0489">Methyltransferase</keyword>
<dbReference type="PANTHER" id="PTHR43861:SF1">
    <property type="entry name" value="TRANS-ACONITATE 2-METHYLTRANSFERASE"/>
    <property type="match status" value="1"/>
</dbReference>
<dbReference type="GO" id="GO:0032259">
    <property type="term" value="P:methylation"/>
    <property type="evidence" value="ECO:0007669"/>
    <property type="project" value="UniProtKB-KW"/>
</dbReference>
<gene>
    <name evidence="4" type="ORF">BBK14_08810</name>
</gene>
<dbReference type="InterPro" id="IPR041698">
    <property type="entry name" value="Methyltransf_25"/>
</dbReference>
<keyword evidence="2 4" id="KW-0808">Transferase</keyword>
<dbReference type="RefSeq" id="WP_071066904.1">
    <property type="nucleotide sequence ID" value="NZ_MAXA01000268.1"/>
</dbReference>